<dbReference type="PANTHER" id="PTHR10907">
    <property type="entry name" value="REGUCALCIN"/>
    <property type="match status" value="1"/>
</dbReference>
<dbReference type="GO" id="GO:0019853">
    <property type="term" value="P:L-ascorbic acid biosynthetic process"/>
    <property type="evidence" value="ECO:0007669"/>
    <property type="project" value="TreeGrafter"/>
</dbReference>
<dbReference type="InterPro" id="IPR005511">
    <property type="entry name" value="SMP-30"/>
</dbReference>
<evidence type="ECO:0000256" key="3">
    <source>
        <dbReference type="PIRSR" id="PIRSR605511-2"/>
    </source>
</evidence>
<dbReference type="GO" id="GO:0004341">
    <property type="term" value="F:gluconolactonase activity"/>
    <property type="evidence" value="ECO:0007669"/>
    <property type="project" value="TreeGrafter"/>
</dbReference>
<comment type="similarity">
    <text evidence="1">Belongs to the SMP-30/CGR1 family.</text>
</comment>
<dbReference type="Proteomes" id="UP000294887">
    <property type="component" value="Unassembled WGS sequence"/>
</dbReference>
<feature type="binding site" evidence="3">
    <location>
        <position position="19"/>
    </location>
    <ligand>
        <name>a divalent metal cation</name>
        <dbReference type="ChEBI" id="CHEBI:60240"/>
    </ligand>
</feature>
<keyword evidence="3" id="KW-0479">Metal-binding</keyword>
<evidence type="ECO:0000259" key="4">
    <source>
        <dbReference type="Pfam" id="PF08450"/>
    </source>
</evidence>
<feature type="domain" description="SMP-30/Gluconolactonase/LRE-like region" evidence="4">
    <location>
        <begin position="17"/>
        <end position="263"/>
    </location>
</feature>
<dbReference type="RefSeq" id="WP_207907162.1">
    <property type="nucleotide sequence ID" value="NZ_BAAAFU010000007.1"/>
</dbReference>
<comment type="cofactor">
    <cofactor evidence="3">
        <name>Zn(2+)</name>
        <dbReference type="ChEBI" id="CHEBI:29105"/>
    </cofactor>
    <text evidence="3">Binds 1 divalent metal cation per subunit.</text>
</comment>
<dbReference type="EMBL" id="SMFQ01000005">
    <property type="protein sequence ID" value="TCJ83152.1"/>
    <property type="molecule type" value="Genomic_DNA"/>
</dbReference>
<feature type="binding site" evidence="3">
    <location>
        <position position="102"/>
    </location>
    <ligand>
        <name>substrate</name>
    </ligand>
</feature>
<dbReference type="PRINTS" id="PR01790">
    <property type="entry name" value="SMP30FAMILY"/>
</dbReference>
<dbReference type="InterPro" id="IPR011042">
    <property type="entry name" value="6-blade_b-propeller_TolB-like"/>
</dbReference>
<evidence type="ECO:0000256" key="2">
    <source>
        <dbReference type="PIRSR" id="PIRSR605511-1"/>
    </source>
</evidence>
<evidence type="ECO:0000256" key="1">
    <source>
        <dbReference type="ARBA" id="ARBA00008853"/>
    </source>
</evidence>
<proteinExistence type="inferred from homology"/>
<dbReference type="Pfam" id="PF08450">
    <property type="entry name" value="SGL"/>
    <property type="match status" value="1"/>
</dbReference>
<feature type="binding site" evidence="3">
    <location>
        <position position="153"/>
    </location>
    <ligand>
        <name>a divalent metal cation</name>
        <dbReference type="ChEBI" id="CHEBI:60240"/>
    </ligand>
</feature>
<dbReference type="PANTHER" id="PTHR10907:SF47">
    <property type="entry name" value="REGUCALCIN"/>
    <property type="match status" value="1"/>
</dbReference>
<dbReference type="GO" id="GO:0005509">
    <property type="term" value="F:calcium ion binding"/>
    <property type="evidence" value="ECO:0007669"/>
    <property type="project" value="TreeGrafter"/>
</dbReference>
<feature type="binding site" evidence="3">
    <location>
        <position position="104"/>
    </location>
    <ligand>
        <name>substrate</name>
    </ligand>
</feature>
<accession>A0A4R1ET96</accession>
<feature type="binding site" evidence="3">
    <location>
        <position position="205"/>
    </location>
    <ligand>
        <name>a divalent metal cation</name>
        <dbReference type="ChEBI" id="CHEBI:60240"/>
    </ligand>
</feature>
<dbReference type="SUPFAM" id="SSF63829">
    <property type="entry name" value="Calcium-dependent phosphotriesterase"/>
    <property type="match status" value="1"/>
</dbReference>
<comment type="caution">
    <text evidence="5">The sequence shown here is derived from an EMBL/GenBank/DDBJ whole genome shotgun (WGS) entry which is preliminary data.</text>
</comment>
<dbReference type="InterPro" id="IPR013658">
    <property type="entry name" value="SGL"/>
</dbReference>
<keyword evidence="3" id="KW-0862">Zinc</keyword>
<evidence type="ECO:0000313" key="6">
    <source>
        <dbReference type="Proteomes" id="UP000294887"/>
    </source>
</evidence>
<sequence>MKMSLPIDCVLDAKAQIGEGAIWCSQQQVLYWVDISAGVLHCFDPAKNTNKSWDMGEALGCFALTNRASLVLALTSGFYEFFPDTEHKLLLSGPDVASINQRFNDGSVDLIGRFYAGTMRTNGDHVNDPSGTMYSLSSELEVNAVMSGFHIINGMAFSPNGDTAYVSDSFAAVQTIWAYDYDLDDGVWSNKRVFLDTKELDGRPDGAAIDADGCYWMAGISGWELVRITPEGKVDMKIEFPVEKPTRIAFGGSNMDTLYVTSLGEDITEGTHQPNAGGLFALKVPGVTGIELPRMNFSAN</sequence>
<dbReference type="Gene3D" id="2.120.10.30">
    <property type="entry name" value="TolB, C-terminal domain"/>
    <property type="match status" value="1"/>
</dbReference>
<gene>
    <name evidence="5" type="ORF">EV695_3890</name>
</gene>
<dbReference type="AlphaFoldDB" id="A0A4R1ET96"/>
<keyword evidence="6" id="KW-1185">Reference proteome</keyword>
<organism evidence="5 6">
    <name type="scientific">Cocleimonas flava</name>
    <dbReference type="NCBI Taxonomy" id="634765"/>
    <lineage>
        <taxon>Bacteria</taxon>
        <taxon>Pseudomonadati</taxon>
        <taxon>Pseudomonadota</taxon>
        <taxon>Gammaproteobacteria</taxon>
        <taxon>Thiotrichales</taxon>
        <taxon>Thiotrichaceae</taxon>
        <taxon>Cocleimonas</taxon>
    </lineage>
</organism>
<feature type="active site" description="Proton donor/acceptor" evidence="2">
    <location>
        <position position="205"/>
    </location>
</feature>
<reference evidence="5 6" key="1">
    <citation type="submission" date="2019-03" db="EMBL/GenBank/DDBJ databases">
        <title>Genomic Encyclopedia of Type Strains, Phase IV (KMG-IV): sequencing the most valuable type-strain genomes for metagenomic binning, comparative biology and taxonomic classification.</title>
        <authorList>
            <person name="Goeker M."/>
        </authorList>
    </citation>
    <scope>NUCLEOTIDE SEQUENCE [LARGE SCALE GENOMIC DNA]</scope>
    <source>
        <strain evidence="5 6">DSM 24830</strain>
    </source>
</reference>
<protein>
    <submittedName>
        <fullName evidence="5">Gluconolactonase</fullName>
    </submittedName>
</protein>
<name>A0A4R1ET96_9GAMM</name>
<evidence type="ECO:0000313" key="5">
    <source>
        <dbReference type="EMBL" id="TCJ83152.1"/>
    </source>
</evidence>